<name>K2NJJ5_TRYCR</name>
<dbReference type="Proteomes" id="UP000007350">
    <property type="component" value="Unassembled WGS sequence"/>
</dbReference>
<dbReference type="SUPFAM" id="SSF52540">
    <property type="entry name" value="P-loop containing nucleoside triphosphate hydrolases"/>
    <property type="match status" value="1"/>
</dbReference>
<accession>K2NJJ5</accession>
<dbReference type="PANTHER" id="PTHR46434">
    <property type="entry name" value="GENETIC INTERACTOR OF PROHIBITINS 3, MITOCHONDRIAL"/>
    <property type="match status" value="1"/>
</dbReference>
<reference evidence="1 2" key="1">
    <citation type="journal article" date="2012" name="BMC Genomics">
        <title>Comparative genomic analysis of human infective Trypanosoma cruzi lineages with the bat-restricted subspecies T. cruzi marinkellei.</title>
        <authorList>
            <person name="Franzen O."/>
            <person name="Talavera-Lopez C."/>
            <person name="Ochaya S."/>
            <person name="Butler C.E."/>
            <person name="Messenger L.A."/>
            <person name="Lewis M.D."/>
            <person name="Llewellyn M.S."/>
            <person name="Marinkelle C.J."/>
            <person name="Tyler K.M."/>
            <person name="Miles M.A."/>
            <person name="Andersson B."/>
        </authorList>
    </citation>
    <scope>NUCLEOTIDE SEQUENCE [LARGE SCALE GENOMIC DNA]</scope>
    <source>
        <strain evidence="1 2">B7</strain>
    </source>
</reference>
<keyword evidence="2" id="KW-1185">Reference proteome</keyword>
<gene>
    <name evidence="1" type="ORF">MOQ_001862</name>
</gene>
<dbReference type="InterPro" id="IPR050896">
    <property type="entry name" value="Mito_lipid_metab_GTPase"/>
</dbReference>
<organism evidence="1 2">
    <name type="scientific">Trypanosoma cruzi marinkellei</name>
    <dbReference type="NCBI Taxonomy" id="85056"/>
    <lineage>
        <taxon>Eukaryota</taxon>
        <taxon>Discoba</taxon>
        <taxon>Euglenozoa</taxon>
        <taxon>Kinetoplastea</taxon>
        <taxon>Metakinetoplastina</taxon>
        <taxon>Trypanosomatida</taxon>
        <taxon>Trypanosomatidae</taxon>
        <taxon>Trypanosoma</taxon>
        <taxon>Schizotrypanum</taxon>
    </lineage>
</organism>
<dbReference type="GO" id="GO:0005739">
    <property type="term" value="C:mitochondrion"/>
    <property type="evidence" value="ECO:0007669"/>
    <property type="project" value="TreeGrafter"/>
</dbReference>
<sequence length="925" mass="103860">MLHCSRLFAKKRVPPLGYSSRDFSRKLRSPRASKPWRDRHVFSSGQIEVSPSTENNLHGDLSTRPPLGICDVRVNSVDDFTTTALPEAKYDTTASNSMLPVKQDADSGISTLSSTPPVATLPFGKALELKVEDVKMYNEGPVPLHLQQFRRSRREAAESILLPRHINRLFYKIMGWTEDVVEVDSELAPIDSEADGAAKAGETQPELKKSAAVLRQKYDTLRDKMKYGVLLDSYEKDKFAIEHQLEIAGERFERKFMEWEGMHVLDQDSAAAMQGVLENKSSIVMDLPSSFHIPVVNRDCCKGCGALLQDKDENVFGYVRRGDIERYIVDRQAKAKVRAEYADRMSELQAHWQKHGRRVGEEWLDFMTQEEFDAFYKDKNKPFVCHRCHALENLGVEGRRQIWSAPDFTEKLRALREKKCVVVLVVDIADFPGTMVYDLPGLISMNNDVIIAVNKMDCVRNRSFNYSNKDRAIAARLVTERYVRRWVTGIALQFGLPRHQIKDVVPISAKRGWNVEKLIAAVEEASNLNLTRPIKPMPTYFVGVANVGKSSVINAIAHKLYVPVPPHPESRKVYYTRKAKDGTEAVFWRWYTPPNVNQAEMIDIPSRHDKKASKLLTVSSLPGTTVEANAVRVSLTKGAPGDAAYLFDTPGLLPHWHHSSPLTLLQMRRTLIRKYRNPQCFILMPGNTLFLSGLAAIDVVKGTSRGMLFMVYTSQKVRNAIIATERSDEFWQDQLGKALDPPGSLEQIGDLRLTESKCYLFECYPRHRRRPKADVYVCGIGWTSFCVNETCDVVLRVRTLPGVIHGVREPLRYKDLLAFRGWPKLRRRFTAAGLSSDEGDWDDSIATVVRLTAGGPGTQTTVTGAEEDGEEASAAKLVRKAILPRHVSASSAAFDAMLADLTLNGSVTPTRGDGLGEVKRGGLEK</sequence>
<comment type="caution">
    <text evidence="1">The sequence shown here is derived from an EMBL/GenBank/DDBJ whole genome shotgun (WGS) entry which is preliminary data.</text>
</comment>
<dbReference type="OrthoDB" id="1696305at2759"/>
<dbReference type="EMBL" id="AHKC01008104">
    <property type="protein sequence ID" value="EKF37934.1"/>
    <property type="molecule type" value="Genomic_DNA"/>
</dbReference>
<dbReference type="PANTHER" id="PTHR46434:SF1">
    <property type="entry name" value="GENETIC INTERACTOR OF PROHIBITINS 3, MITOCHONDRIAL"/>
    <property type="match status" value="1"/>
</dbReference>
<dbReference type="InterPro" id="IPR027417">
    <property type="entry name" value="P-loop_NTPase"/>
</dbReference>
<evidence type="ECO:0000313" key="1">
    <source>
        <dbReference type="EMBL" id="EKF37934.1"/>
    </source>
</evidence>
<protein>
    <submittedName>
        <fullName evidence="1">Uncharacterized protein</fullName>
    </submittedName>
</protein>
<dbReference type="AlphaFoldDB" id="K2NJJ5"/>
<proteinExistence type="predicted"/>
<evidence type="ECO:0000313" key="2">
    <source>
        <dbReference type="Proteomes" id="UP000007350"/>
    </source>
</evidence>
<dbReference type="Gene3D" id="3.40.50.300">
    <property type="entry name" value="P-loop containing nucleotide triphosphate hydrolases"/>
    <property type="match status" value="1"/>
</dbReference>